<dbReference type="EMBL" id="LT630450">
    <property type="protein sequence ID" value="SFV71996.1"/>
    <property type="molecule type" value="Genomic_DNA"/>
</dbReference>
<gene>
    <name evidence="1" type="ORF">DESPIGER_0093</name>
</gene>
<protein>
    <submittedName>
        <fullName evidence="1">Uncharacterized protein</fullName>
    </submittedName>
</protein>
<sequence length="55" mass="5824">MPLPRHLPAGGTAARTAAEGAARLPCPCSRPAAPGGIFCNRFPGTRPDLRIFRRP</sequence>
<dbReference type="KEGG" id="dpg:DESPIGER_0093"/>
<evidence type="ECO:0000313" key="2">
    <source>
        <dbReference type="Proteomes" id="UP000186323"/>
    </source>
</evidence>
<name>A0A1K1LBA9_9BACT</name>
<organism evidence="1 2">
    <name type="scientific">Desulfovibrio piger</name>
    <dbReference type="NCBI Taxonomy" id="901"/>
    <lineage>
        <taxon>Bacteria</taxon>
        <taxon>Pseudomonadati</taxon>
        <taxon>Thermodesulfobacteriota</taxon>
        <taxon>Desulfovibrionia</taxon>
        <taxon>Desulfovibrionales</taxon>
        <taxon>Desulfovibrionaceae</taxon>
        <taxon>Desulfovibrio</taxon>
    </lineage>
</organism>
<evidence type="ECO:0000313" key="1">
    <source>
        <dbReference type="EMBL" id="SFV71996.1"/>
    </source>
</evidence>
<dbReference type="AlphaFoldDB" id="A0A1K1LBA9"/>
<accession>A0A1K1LBA9</accession>
<keyword evidence="2" id="KW-1185">Reference proteome</keyword>
<reference evidence="2" key="1">
    <citation type="submission" date="2016-10" db="EMBL/GenBank/DDBJ databases">
        <authorList>
            <person name="Wegmann U."/>
        </authorList>
    </citation>
    <scope>NUCLEOTIDE SEQUENCE [LARGE SCALE GENOMIC DNA]</scope>
</reference>
<dbReference type="Proteomes" id="UP000186323">
    <property type="component" value="Chromosome I"/>
</dbReference>
<proteinExistence type="predicted"/>